<proteinExistence type="predicted"/>
<feature type="signal peptide" evidence="2">
    <location>
        <begin position="1"/>
        <end position="23"/>
    </location>
</feature>
<dbReference type="RefSeq" id="XP_027200728.1">
    <property type="nucleotide sequence ID" value="XM_027344927.1"/>
</dbReference>
<feature type="region of interest" description="Disordered" evidence="1">
    <location>
        <begin position="159"/>
        <end position="195"/>
    </location>
</feature>
<organism evidence="3 4">
    <name type="scientific">Dermatophagoides pteronyssinus</name>
    <name type="common">European house dust mite</name>
    <dbReference type="NCBI Taxonomy" id="6956"/>
    <lineage>
        <taxon>Eukaryota</taxon>
        <taxon>Metazoa</taxon>
        <taxon>Ecdysozoa</taxon>
        <taxon>Arthropoda</taxon>
        <taxon>Chelicerata</taxon>
        <taxon>Arachnida</taxon>
        <taxon>Acari</taxon>
        <taxon>Acariformes</taxon>
        <taxon>Sarcoptiformes</taxon>
        <taxon>Astigmata</taxon>
        <taxon>Psoroptidia</taxon>
        <taxon>Analgoidea</taxon>
        <taxon>Pyroglyphidae</taxon>
        <taxon>Dermatophagoidinae</taxon>
        <taxon>Dermatophagoides</taxon>
    </lineage>
</organism>
<protein>
    <submittedName>
        <fullName evidence="4">Uncharacterized protein LOC113794786</fullName>
    </submittedName>
</protein>
<dbReference type="Proteomes" id="UP000515146">
    <property type="component" value="Unplaced"/>
</dbReference>
<accession>A0A6P6Y5Q5</accession>
<name>A0A6P6Y5Q5_DERPT</name>
<feature type="compositionally biased region" description="Polar residues" evidence="1">
    <location>
        <begin position="177"/>
        <end position="187"/>
    </location>
</feature>
<evidence type="ECO:0000313" key="3">
    <source>
        <dbReference type="Proteomes" id="UP000515146"/>
    </source>
</evidence>
<dbReference type="InParanoid" id="A0A6P6Y5Q5"/>
<feature type="chain" id="PRO_5027879906" evidence="2">
    <location>
        <begin position="24"/>
        <end position="195"/>
    </location>
</feature>
<reference evidence="4" key="1">
    <citation type="submission" date="2025-08" db="UniProtKB">
        <authorList>
            <consortium name="RefSeq"/>
        </authorList>
    </citation>
    <scope>IDENTIFICATION</scope>
    <source>
        <strain evidence="4">Airmid</strain>
    </source>
</reference>
<sequence length="195" mass="22703">MHLSNMAIIYVFYLILLLTEIQTDNEMRMTATQKDQICESLKNNNRTQFHILAIGTTSKRLLLITKKFNVYDVSINSLDHAHDELYLPTKPITLIEKYPILYENQMFTQMRKMAKISNALIINDGKSDHLHSDSICIPCITDPNIFVILVCNVYNSHRNDPRTKQQKKQKNKKEINQHSVSDPSSSRIFDHKKIK</sequence>
<evidence type="ECO:0000256" key="2">
    <source>
        <dbReference type="SAM" id="SignalP"/>
    </source>
</evidence>
<gene>
    <name evidence="4" type="primary">LOC113794786</name>
</gene>
<keyword evidence="3" id="KW-1185">Reference proteome</keyword>
<evidence type="ECO:0000256" key="1">
    <source>
        <dbReference type="SAM" id="MobiDB-lite"/>
    </source>
</evidence>
<dbReference type="KEGG" id="dpte:113794786"/>
<evidence type="ECO:0000313" key="4">
    <source>
        <dbReference type="RefSeq" id="XP_027200728.1"/>
    </source>
</evidence>
<keyword evidence="2" id="KW-0732">Signal</keyword>
<dbReference type="AlphaFoldDB" id="A0A6P6Y5Q5"/>